<organism evidence="2 3">
    <name type="scientific">Neptunomonas marina</name>
    <dbReference type="NCBI Taxonomy" id="1815562"/>
    <lineage>
        <taxon>Bacteria</taxon>
        <taxon>Pseudomonadati</taxon>
        <taxon>Pseudomonadota</taxon>
        <taxon>Gammaproteobacteria</taxon>
        <taxon>Oceanospirillales</taxon>
        <taxon>Oceanospirillaceae</taxon>
        <taxon>Neptunomonas</taxon>
    </lineage>
</organism>
<dbReference type="Proteomes" id="UP000282818">
    <property type="component" value="Unassembled WGS sequence"/>
</dbReference>
<gene>
    <name evidence="2" type="ORF">EOE65_07890</name>
</gene>
<evidence type="ECO:0000313" key="3">
    <source>
        <dbReference type="Proteomes" id="UP000282818"/>
    </source>
</evidence>
<dbReference type="EMBL" id="SACQ01000003">
    <property type="protein sequence ID" value="RVU30928.1"/>
    <property type="molecule type" value="Genomic_DNA"/>
</dbReference>
<reference evidence="2 3" key="1">
    <citation type="submission" date="2019-01" db="EMBL/GenBank/DDBJ databases">
        <authorList>
            <person name="Chen W.-M."/>
        </authorList>
    </citation>
    <scope>NUCLEOTIDE SEQUENCE [LARGE SCALE GENOMIC DNA]</scope>
    <source>
        <strain evidence="2 3">HPM-16</strain>
    </source>
</reference>
<dbReference type="Pfam" id="PF07992">
    <property type="entry name" value="Pyr_redox_2"/>
    <property type="match status" value="1"/>
</dbReference>
<dbReference type="PANTHER" id="PTHR10632">
    <property type="entry name" value="SULFIDE:QUINONE OXIDOREDUCTASE"/>
    <property type="match status" value="1"/>
</dbReference>
<dbReference type="GO" id="GO:0071949">
    <property type="term" value="F:FAD binding"/>
    <property type="evidence" value="ECO:0007669"/>
    <property type="project" value="TreeGrafter"/>
</dbReference>
<comment type="caution">
    <text evidence="2">The sequence shown here is derived from an EMBL/GenBank/DDBJ whole genome shotgun (WGS) entry which is preliminary data.</text>
</comment>
<dbReference type="InterPro" id="IPR036188">
    <property type="entry name" value="FAD/NAD-bd_sf"/>
</dbReference>
<dbReference type="AlphaFoldDB" id="A0A437Q8R0"/>
<feature type="domain" description="FAD/NAD(P)-binding" evidence="1">
    <location>
        <begin position="36"/>
        <end position="160"/>
    </location>
</feature>
<dbReference type="RefSeq" id="WP_127693773.1">
    <property type="nucleotide sequence ID" value="NZ_SACQ01000003.1"/>
</dbReference>
<evidence type="ECO:0000313" key="2">
    <source>
        <dbReference type="EMBL" id="RVU30928.1"/>
    </source>
</evidence>
<name>A0A437Q8R0_9GAMM</name>
<dbReference type="PANTHER" id="PTHR10632:SF2">
    <property type="entry name" value="SULFIDE:QUINONE OXIDOREDUCTASE, MITOCHONDRIAL"/>
    <property type="match status" value="1"/>
</dbReference>
<proteinExistence type="predicted"/>
<dbReference type="InterPro" id="IPR023753">
    <property type="entry name" value="FAD/NAD-binding_dom"/>
</dbReference>
<accession>A0A437Q8R0</accession>
<protein>
    <submittedName>
        <fullName evidence="2">NAD(P)/FAD-dependent oxidoreductase</fullName>
    </submittedName>
</protein>
<keyword evidence="3" id="KW-1185">Reference proteome</keyword>
<dbReference type="PROSITE" id="PS51318">
    <property type="entry name" value="TAT"/>
    <property type="match status" value="1"/>
</dbReference>
<sequence>MAVTRRSVLKAGAAVGLASAAGIAGWELSKLKTTAKIVIVGGGAGGIGLANQLLTQLSGAEITVIDPRGYHWYQPGQTLLLAGAYQAESDVVSANESYLDSKINWVADEVVAYEPDNNHVVTAKVEKINYDFLVVASGLELRYDMIEGLDVAQIGQDYITSIYLSPEAGVASHQQALGFARSGGGDAVFTRPQGAMKCAGAPMKATNLVEFFVRSAGQRDAFRFDYFTSEHFLFSVKEFDKRLRGIWQERAIAPHYQHTLTAIDTEAKTAQFQKADGTRASVPWDFIHIAPPMTAVASVRNSALADQTKYHGYVEVDQFTMRHKRFDNVFALGDTAGTPIGKTAASVKSQIPVITANIRALLEQQEPVAKWDGYTSCPMILDVGHAMLWEFDYSLEPITALPFEVVDPLEVSELAWVMEKSLIKPVYDLMLHGYTPI</sequence>
<dbReference type="InterPro" id="IPR006311">
    <property type="entry name" value="TAT_signal"/>
</dbReference>
<dbReference type="SUPFAM" id="SSF51905">
    <property type="entry name" value="FAD/NAD(P)-binding domain"/>
    <property type="match status" value="2"/>
</dbReference>
<dbReference type="GO" id="GO:0070224">
    <property type="term" value="F:sulfide:quinone oxidoreductase activity"/>
    <property type="evidence" value="ECO:0007669"/>
    <property type="project" value="TreeGrafter"/>
</dbReference>
<evidence type="ECO:0000259" key="1">
    <source>
        <dbReference type="Pfam" id="PF07992"/>
    </source>
</evidence>
<dbReference type="Gene3D" id="3.50.50.60">
    <property type="entry name" value="FAD/NAD(P)-binding domain"/>
    <property type="match status" value="2"/>
</dbReference>
<dbReference type="InterPro" id="IPR015904">
    <property type="entry name" value="Sulphide_quinone_reductase"/>
</dbReference>
<dbReference type="GO" id="GO:0070221">
    <property type="term" value="P:sulfide oxidation, using sulfide:quinone oxidoreductase"/>
    <property type="evidence" value="ECO:0007669"/>
    <property type="project" value="TreeGrafter"/>
</dbReference>